<evidence type="ECO:0000313" key="5">
    <source>
        <dbReference type="Proteomes" id="UP000183039"/>
    </source>
</evidence>
<dbReference type="InterPro" id="IPR018913">
    <property type="entry name" value="BppU_N"/>
</dbReference>
<reference evidence="3 5" key="1">
    <citation type="submission" date="2014-12" db="EMBL/GenBank/DDBJ databases">
        <title>Draft genome sequences of 29 type strains of Enterococci.</title>
        <authorList>
            <person name="Zhong Z."/>
            <person name="Sun Z."/>
            <person name="Liu W."/>
            <person name="Zhang W."/>
            <person name="Zhang H."/>
        </authorList>
    </citation>
    <scope>NUCLEOTIDE SEQUENCE [LARGE SCALE GENOMIC DNA]</scope>
    <source>
        <strain evidence="3 5">DSM 22801</strain>
    </source>
</reference>
<reference evidence="2 4" key="2">
    <citation type="submission" date="2015-12" db="EMBL/GenBank/DDBJ databases">
        <authorList>
            <person name="Lauer A."/>
            <person name="Humrighouse B."/>
            <person name="Loparev V."/>
            <person name="Shewmaker P.L."/>
            <person name="Whitney A.M."/>
            <person name="McLaughlin R.W."/>
        </authorList>
    </citation>
    <scope>NUCLEOTIDE SEQUENCE [LARGE SCALE GENOMIC DNA]</scope>
    <source>
        <strain evidence="2 4">LMG 23085</strain>
    </source>
</reference>
<protein>
    <recommendedName>
        <fullName evidence="1">BppU N-terminal domain-containing protein</fullName>
    </recommendedName>
</protein>
<evidence type="ECO:0000313" key="3">
    <source>
        <dbReference type="EMBL" id="OJG92997.1"/>
    </source>
</evidence>
<dbReference type="EMBL" id="JXLC01000003">
    <property type="protein sequence ID" value="OJG92997.1"/>
    <property type="molecule type" value="Genomic_DNA"/>
</dbReference>
<evidence type="ECO:0000313" key="2">
    <source>
        <dbReference type="EMBL" id="ALS03052.1"/>
    </source>
</evidence>
<evidence type="ECO:0000313" key="4">
    <source>
        <dbReference type="Proteomes" id="UP000065511"/>
    </source>
</evidence>
<accession>A0A0S3KFH1</accession>
<name>A0A0S3KFH1_9ENTE</name>
<dbReference type="Gene3D" id="2.60.40.3350">
    <property type="match status" value="1"/>
</dbReference>
<dbReference type="KEGG" id="ess:ATZ33_17200"/>
<evidence type="ECO:0000259" key="1">
    <source>
        <dbReference type="Pfam" id="PF10651"/>
    </source>
</evidence>
<keyword evidence="4" id="KW-1185">Reference proteome</keyword>
<dbReference type="Gene3D" id="6.10.250.1350">
    <property type="match status" value="1"/>
</dbReference>
<proteinExistence type="predicted"/>
<gene>
    <name evidence="2" type="ORF">ATZ33_17200</name>
    <name evidence="3" type="ORF">RV15_GL002131</name>
</gene>
<sequence>MSIIYPIFLSITQPNDNIPSIMIRQFDEGTQVLDVTITEHGKPKDISNLTPFFCVKQGHHAGLGLSEQKVTKIIDAKKGKLQYTLTNYDMQNTGENTAYFSFRELQKDLSWRQQFSTRDFAYHVKESIYEEGIKDSNYIWTFEEILRYFTEWVKTCREIYDDWYLVAQEELKRIIAEFQGWVTTNQERYDQWTTVQRAEFDKWFATIKEILDENVAGNLLNLIEELKQAHFTLKSGEIGILRTIRDDKFSLNHSVVKSGTVTHQKEAAALVVAEIDSEKQNTFFLRKVGSV</sequence>
<dbReference type="EMBL" id="CP013614">
    <property type="protein sequence ID" value="ALS03052.1"/>
    <property type="molecule type" value="Genomic_DNA"/>
</dbReference>
<dbReference type="AlphaFoldDB" id="A0A0S3KFH1"/>
<feature type="domain" description="BppU N-terminal" evidence="1">
    <location>
        <begin position="5"/>
        <end position="151"/>
    </location>
</feature>
<dbReference type="Proteomes" id="UP000065511">
    <property type="component" value="Chromosome"/>
</dbReference>
<dbReference type="Pfam" id="PF10651">
    <property type="entry name" value="BppU_N"/>
    <property type="match status" value="1"/>
</dbReference>
<dbReference type="OrthoDB" id="9795386at2"/>
<dbReference type="RefSeq" id="WP_071876557.1">
    <property type="nucleotide sequence ID" value="NZ_JXLC01000003.1"/>
</dbReference>
<dbReference type="Proteomes" id="UP000183039">
    <property type="component" value="Unassembled WGS sequence"/>
</dbReference>
<organism evidence="3 5">
    <name type="scientific">Enterococcus silesiacus</name>
    <dbReference type="NCBI Taxonomy" id="332949"/>
    <lineage>
        <taxon>Bacteria</taxon>
        <taxon>Bacillati</taxon>
        <taxon>Bacillota</taxon>
        <taxon>Bacilli</taxon>
        <taxon>Lactobacillales</taxon>
        <taxon>Enterococcaceae</taxon>
        <taxon>Enterococcus</taxon>
    </lineage>
</organism>